<dbReference type="InterPro" id="IPR058245">
    <property type="entry name" value="NreC/VraR/RcsB-like_REC"/>
</dbReference>
<dbReference type="PANTHER" id="PTHR43214:SF24">
    <property type="entry name" value="TRANSCRIPTIONAL REGULATORY PROTEIN NARL-RELATED"/>
    <property type="match status" value="1"/>
</dbReference>
<dbReference type="PROSITE" id="PS50110">
    <property type="entry name" value="RESPONSE_REGULATORY"/>
    <property type="match status" value="1"/>
</dbReference>
<reference evidence="9" key="1">
    <citation type="journal article" date="2019" name="Int. J. Syst. Evol. Microbiol.">
        <title>The Global Catalogue of Microorganisms (GCM) 10K type strain sequencing project: providing services to taxonomists for standard genome sequencing and annotation.</title>
        <authorList>
            <consortium name="The Broad Institute Genomics Platform"/>
            <consortium name="The Broad Institute Genome Sequencing Center for Infectious Disease"/>
            <person name="Wu L."/>
            <person name="Ma J."/>
        </authorList>
    </citation>
    <scope>NUCLEOTIDE SEQUENCE [LARGE SCALE GENOMIC DNA]</scope>
    <source>
        <strain evidence="9">JCM 18304</strain>
    </source>
</reference>
<evidence type="ECO:0000256" key="4">
    <source>
        <dbReference type="ARBA" id="ARBA00023163"/>
    </source>
</evidence>
<sequence>MRVVLAEDHELLRDALSLLLSVAGFEIAATVTDGRELLPTLLRTRPDVAVVDVRLPPTHTDEGLRAAIAARERVPGMPILVLSQHVQRLYARQLLRDGAGGVGYLLKDRVAGGGELIDALHRLAAGATVMDPKVVAGLLSAQTAPGPLNRLSAREAEVLAVMAEGRSNTAIAARLRLSEGAVSKYTTSIFAKLGIHAHDDDNRRVLAVLAYLDATG</sequence>
<feature type="domain" description="HTH luxR-type" evidence="6">
    <location>
        <begin position="144"/>
        <end position="214"/>
    </location>
</feature>
<keyword evidence="9" id="KW-1185">Reference proteome</keyword>
<dbReference type="RefSeq" id="WP_345638440.1">
    <property type="nucleotide sequence ID" value="NZ_BAABJQ010000042.1"/>
</dbReference>
<gene>
    <name evidence="8" type="ORF">GCM10023322_78100</name>
</gene>
<proteinExistence type="predicted"/>
<dbReference type="SMART" id="SM00448">
    <property type="entry name" value="REC"/>
    <property type="match status" value="1"/>
</dbReference>
<dbReference type="SMART" id="SM00421">
    <property type="entry name" value="HTH_LUXR"/>
    <property type="match status" value="1"/>
</dbReference>
<dbReference type="EMBL" id="BAABJQ010000042">
    <property type="protein sequence ID" value="GAA5200356.1"/>
    <property type="molecule type" value="Genomic_DNA"/>
</dbReference>
<keyword evidence="3" id="KW-0238">DNA-binding</keyword>
<dbReference type="SUPFAM" id="SSF52172">
    <property type="entry name" value="CheY-like"/>
    <property type="match status" value="1"/>
</dbReference>
<keyword evidence="1 5" id="KW-0597">Phosphoprotein</keyword>
<evidence type="ECO:0000259" key="6">
    <source>
        <dbReference type="PROSITE" id="PS50043"/>
    </source>
</evidence>
<keyword evidence="2" id="KW-0805">Transcription regulation</keyword>
<evidence type="ECO:0000256" key="1">
    <source>
        <dbReference type="ARBA" id="ARBA00022553"/>
    </source>
</evidence>
<dbReference type="Pfam" id="PF00072">
    <property type="entry name" value="Response_reg"/>
    <property type="match status" value="1"/>
</dbReference>
<name>A0ABP9STF6_9ACTN</name>
<accession>A0ABP9STF6</accession>
<dbReference type="InterPro" id="IPR011006">
    <property type="entry name" value="CheY-like_superfamily"/>
</dbReference>
<protein>
    <submittedName>
        <fullName evidence="8">Response regulator transcription factor</fullName>
    </submittedName>
</protein>
<keyword evidence="4" id="KW-0804">Transcription</keyword>
<organism evidence="8 9">
    <name type="scientific">Rugosimonospora acidiphila</name>
    <dbReference type="NCBI Taxonomy" id="556531"/>
    <lineage>
        <taxon>Bacteria</taxon>
        <taxon>Bacillati</taxon>
        <taxon>Actinomycetota</taxon>
        <taxon>Actinomycetes</taxon>
        <taxon>Micromonosporales</taxon>
        <taxon>Micromonosporaceae</taxon>
        <taxon>Rugosimonospora</taxon>
    </lineage>
</organism>
<evidence type="ECO:0000256" key="5">
    <source>
        <dbReference type="PROSITE-ProRule" id="PRU00169"/>
    </source>
</evidence>
<evidence type="ECO:0000313" key="9">
    <source>
        <dbReference type="Proteomes" id="UP001501570"/>
    </source>
</evidence>
<evidence type="ECO:0000313" key="8">
    <source>
        <dbReference type="EMBL" id="GAA5200356.1"/>
    </source>
</evidence>
<dbReference type="InterPro" id="IPR039420">
    <property type="entry name" value="WalR-like"/>
</dbReference>
<dbReference type="CDD" id="cd17535">
    <property type="entry name" value="REC_NarL-like"/>
    <property type="match status" value="1"/>
</dbReference>
<comment type="caution">
    <text evidence="8">The sequence shown here is derived from an EMBL/GenBank/DDBJ whole genome shotgun (WGS) entry which is preliminary data.</text>
</comment>
<dbReference type="InterPro" id="IPR001789">
    <property type="entry name" value="Sig_transdc_resp-reg_receiver"/>
</dbReference>
<dbReference type="PANTHER" id="PTHR43214">
    <property type="entry name" value="TWO-COMPONENT RESPONSE REGULATOR"/>
    <property type="match status" value="1"/>
</dbReference>
<feature type="modified residue" description="4-aspartylphosphate" evidence="5">
    <location>
        <position position="52"/>
    </location>
</feature>
<dbReference type="CDD" id="cd06170">
    <property type="entry name" value="LuxR_C_like"/>
    <property type="match status" value="1"/>
</dbReference>
<evidence type="ECO:0000259" key="7">
    <source>
        <dbReference type="PROSITE" id="PS50110"/>
    </source>
</evidence>
<dbReference type="SUPFAM" id="SSF46894">
    <property type="entry name" value="C-terminal effector domain of the bipartite response regulators"/>
    <property type="match status" value="1"/>
</dbReference>
<evidence type="ECO:0000256" key="2">
    <source>
        <dbReference type="ARBA" id="ARBA00023015"/>
    </source>
</evidence>
<feature type="domain" description="Response regulatory" evidence="7">
    <location>
        <begin position="2"/>
        <end position="122"/>
    </location>
</feature>
<dbReference type="PROSITE" id="PS50043">
    <property type="entry name" value="HTH_LUXR_2"/>
    <property type="match status" value="1"/>
</dbReference>
<dbReference type="InterPro" id="IPR000792">
    <property type="entry name" value="Tscrpt_reg_LuxR_C"/>
</dbReference>
<dbReference type="Proteomes" id="UP001501570">
    <property type="component" value="Unassembled WGS sequence"/>
</dbReference>
<dbReference type="InterPro" id="IPR016032">
    <property type="entry name" value="Sig_transdc_resp-reg_C-effctor"/>
</dbReference>
<dbReference type="PRINTS" id="PR00038">
    <property type="entry name" value="HTHLUXR"/>
</dbReference>
<dbReference type="Pfam" id="PF00196">
    <property type="entry name" value="GerE"/>
    <property type="match status" value="1"/>
</dbReference>
<dbReference type="Gene3D" id="3.40.50.2300">
    <property type="match status" value="1"/>
</dbReference>
<evidence type="ECO:0000256" key="3">
    <source>
        <dbReference type="ARBA" id="ARBA00023125"/>
    </source>
</evidence>